<reference evidence="1" key="1">
    <citation type="submission" date="2016-03" db="EMBL/GenBank/DDBJ databases">
        <title>Mechanisms controlling the formation of the plant cell surface in tip-growing cells are functionally conserved among land plants.</title>
        <authorList>
            <person name="Honkanen S."/>
            <person name="Jones V.A."/>
            <person name="Morieri G."/>
            <person name="Champion C."/>
            <person name="Hetherington A.J."/>
            <person name="Kelly S."/>
            <person name="Saint-Marcoux D."/>
            <person name="Proust H."/>
            <person name="Prescott H."/>
            <person name="Dolan L."/>
        </authorList>
    </citation>
    <scope>NUCLEOTIDE SEQUENCE [LARGE SCALE GENOMIC DNA]</scope>
    <source>
        <tissue evidence="1">Whole gametophyte</tissue>
    </source>
</reference>
<organism evidence="1 2">
    <name type="scientific">Marchantia polymorpha subsp. ruderalis</name>
    <dbReference type="NCBI Taxonomy" id="1480154"/>
    <lineage>
        <taxon>Eukaryota</taxon>
        <taxon>Viridiplantae</taxon>
        <taxon>Streptophyta</taxon>
        <taxon>Embryophyta</taxon>
        <taxon>Marchantiophyta</taxon>
        <taxon>Marchantiopsida</taxon>
        <taxon>Marchantiidae</taxon>
        <taxon>Marchantiales</taxon>
        <taxon>Marchantiaceae</taxon>
        <taxon>Marchantia</taxon>
    </lineage>
</organism>
<gene>
    <name evidence="1" type="ORF">AXG93_2752s1240</name>
</gene>
<protein>
    <submittedName>
        <fullName evidence="1">Uncharacterized protein</fullName>
    </submittedName>
</protein>
<keyword evidence="2" id="KW-1185">Reference proteome</keyword>
<evidence type="ECO:0000313" key="1">
    <source>
        <dbReference type="EMBL" id="OAE24110.1"/>
    </source>
</evidence>
<proteinExistence type="predicted"/>
<dbReference type="Proteomes" id="UP000077202">
    <property type="component" value="Unassembled WGS sequence"/>
</dbReference>
<accession>A0A176VTG8</accession>
<name>A0A176VTG8_MARPO</name>
<comment type="caution">
    <text evidence="1">The sequence shown here is derived from an EMBL/GenBank/DDBJ whole genome shotgun (WGS) entry which is preliminary data.</text>
</comment>
<evidence type="ECO:0000313" key="2">
    <source>
        <dbReference type="Proteomes" id="UP000077202"/>
    </source>
</evidence>
<sequence length="123" mass="12943">MGRVFDDGRLRGRTSLATDIFRDTPSGMREGAFGARAFGGRMPSAVRGTRFPTAEVSVVMNVECASAACKRPVGTSALGLLERNFWPGDRDRVVCHCVETLVGSVGGIECGCIGSGTEIESGN</sequence>
<dbReference type="AlphaFoldDB" id="A0A176VTG8"/>
<dbReference type="EMBL" id="LVLJ01002675">
    <property type="protein sequence ID" value="OAE24110.1"/>
    <property type="molecule type" value="Genomic_DNA"/>
</dbReference>